<organism evidence="1 2">
    <name type="scientific">Orbilia oligospora</name>
    <name type="common">Nematode-trapping fungus</name>
    <name type="synonym">Arthrobotrys oligospora</name>
    <dbReference type="NCBI Taxonomy" id="2813651"/>
    <lineage>
        <taxon>Eukaryota</taxon>
        <taxon>Fungi</taxon>
        <taxon>Dikarya</taxon>
        <taxon>Ascomycota</taxon>
        <taxon>Pezizomycotina</taxon>
        <taxon>Orbiliomycetes</taxon>
        <taxon>Orbiliales</taxon>
        <taxon>Orbiliaceae</taxon>
        <taxon>Orbilia</taxon>
    </lineage>
</organism>
<name>A0A7C8U4R0_ORBOL</name>
<gene>
    <name evidence="1" type="ORF">EYR41_007881</name>
</gene>
<comment type="caution">
    <text evidence="1">The sequence shown here is derived from an EMBL/GenBank/DDBJ whole genome shotgun (WGS) entry which is preliminary data.</text>
</comment>
<dbReference type="Proteomes" id="UP000297595">
    <property type="component" value="Unassembled WGS sequence"/>
</dbReference>
<reference evidence="1 2" key="1">
    <citation type="submission" date="2019-03" db="EMBL/GenBank/DDBJ databases">
        <title>Nematode-trapping fungi genome.</title>
        <authorList>
            <person name="Vidal-Diez De Ulzurrun G."/>
        </authorList>
    </citation>
    <scope>NUCLEOTIDE SEQUENCE [LARGE SCALE GENOMIC DNA]</scope>
    <source>
        <strain evidence="1 2">TWF154</strain>
    </source>
</reference>
<evidence type="ECO:0000313" key="1">
    <source>
        <dbReference type="EMBL" id="TGJ66233.1"/>
    </source>
</evidence>
<dbReference type="AlphaFoldDB" id="A0A7C8U4R0"/>
<accession>A0A7C8U4R0</accession>
<proteinExistence type="predicted"/>
<sequence length="171" mass="19161">MGRAKFAAVEVLTELESTILQDDILVSSQVNKAKEKCWQPLVNFDILEAGPGLAKQEKVMIARKKKQRPLRFTSRDPTTQLLNWLTACRVLPPHRTHQNIDTIIGQNHDEIVTKVYRQWCEGLICPRDGTEPVLVASAYQSAGLPLLVSAAWDGTPMQHLQTNILTRPLGI</sequence>
<dbReference type="EMBL" id="SOZJ01000005">
    <property type="protein sequence ID" value="TGJ66233.1"/>
    <property type="molecule type" value="Genomic_DNA"/>
</dbReference>
<protein>
    <submittedName>
        <fullName evidence="1">Uncharacterized protein</fullName>
    </submittedName>
</protein>
<evidence type="ECO:0000313" key="2">
    <source>
        <dbReference type="Proteomes" id="UP000297595"/>
    </source>
</evidence>